<proteinExistence type="predicted"/>
<name>A0A1Q8QYH2_9FIRM</name>
<evidence type="ECO:0000313" key="1">
    <source>
        <dbReference type="EMBL" id="OLN32355.1"/>
    </source>
</evidence>
<protein>
    <submittedName>
        <fullName evidence="1">Uncharacterized protein</fullName>
    </submittedName>
</protein>
<dbReference type="STRING" id="1888891.DSOL_1675"/>
<accession>A0A1Q8QYH2</accession>
<organism evidence="1 2">
    <name type="scientific">Desulfosporosinus metallidurans</name>
    <dbReference type="NCBI Taxonomy" id="1888891"/>
    <lineage>
        <taxon>Bacteria</taxon>
        <taxon>Bacillati</taxon>
        <taxon>Bacillota</taxon>
        <taxon>Clostridia</taxon>
        <taxon>Eubacteriales</taxon>
        <taxon>Desulfitobacteriaceae</taxon>
        <taxon>Desulfosporosinus</taxon>
    </lineage>
</organism>
<sequence>MHSGFTYFVKNQALNPEMMHSSGPVQTLYGYFSPSCIN</sequence>
<dbReference type="EMBL" id="MLBF01000009">
    <property type="protein sequence ID" value="OLN32355.1"/>
    <property type="molecule type" value="Genomic_DNA"/>
</dbReference>
<keyword evidence="2" id="KW-1185">Reference proteome</keyword>
<gene>
    <name evidence="1" type="ORF">DSOL_1675</name>
</gene>
<reference evidence="1 2" key="1">
    <citation type="submission" date="2016-09" db="EMBL/GenBank/DDBJ databases">
        <title>Complete genome of Desulfosporosinus sp. OL.</title>
        <authorList>
            <person name="Mardanov A."/>
            <person name="Beletsky A."/>
            <person name="Panova A."/>
            <person name="Karnachuk O."/>
            <person name="Ravin N."/>
        </authorList>
    </citation>
    <scope>NUCLEOTIDE SEQUENCE [LARGE SCALE GENOMIC DNA]</scope>
    <source>
        <strain evidence="1 2">OL</strain>
    </source>
</reference>
<dbReference type="Proteomes" id="UP000186102">
    <property type="component" value="Unassembled WGS sequence"/>
</dbReference>
<dbReference type="AlphaFoldDB" id="A0A1Q8QYH2"/>
<evidence type="ECO:0000313" key="2">
    <source>
        <dbReference type="Proteomes" id="UP000186102"/>
    </source>
</evidence>
<comment type="caution">
    <text evidence="1">The sequence shown here is derived from an EMBL/GenBank/DDBJ whole genome shotgun (WGS) entry which is preliminary data.</text>
</comment>